<dbReference type="EMBL" id="WJIF01000005">
    <property type="protein sequence ID" value="MRG60193.1"/>
    <property type="molecule type" value="Genomic_DNA"/>
</dbReference>
<evidence type="ECO:0000259" key="1">
    <source>
        <dbReference type="Pfam" id="PF13460"/>
    </source>
</evidence>
<dbReference type="InterPro" id="IPR036291">
    <property type="entry name" value="NAD(P)-bd_dom_sf"/>
</dbReference>
<dbReference type="PANTHER" id="PTHR12126:SF11">
    <property type="entry name" value="NADH DEHYDROGENASE [UBIQUINONE] 1 ALPHA SUBCOMPLEX SUBUNIT 9, MITOCHONDRIAL"/>
    <property type="match status" value="1"/>
</dbReference>
<dbReference type="AlphaFoldDB" id="A0A6I2FE69"/>
<dbReference type="Proteomes" id="UP000431080">
    <property type="component" value="Unassembled WGS sequence"/>
</dbReference>
<dbReference type="RefSeq" id="WP_153684660.1">
    <property type="nucleotide sequence ID" value="NZ_WJIF01000005.1"/>
</dbReference>
<dbReference type="SUPFAM" id="SSF51735">
    <property type="entry name" value="NAD(P)-binding Rossmann-fold domains"/>
    <property type="match status" value="1"/>
</dbReference>
<dbReference type="GO" id="GO:0044877">
    <property type="term" value="F:protein-containing complex binding"/>
    <property type="evidence" value="ECO:0007669"/>
    <property type="project" value="TreeGrafter"/>
</dbReference>
<dbReference type="InterPro" id="IPR051207">
    <property type="entry name" value="ComplexI_NDUFA9_subunit"/>
</dbReference>
<accession>A0A6I2FE69</accession>
<evidence type="ECO:0000313" key="2">
    <source>
        <dbReference type="EMBL" id="MRG60193.1"/>
    </source>
</evidence>
<reference evidence="2 3" key="1">
    <citation type="submission" date="2019-10" db="EMBL/GenBank/DDBJ databases">
        <authorList>
            <person name="Nie G."/>
            <person name="Ming H."/>
            <person name="Yi B."/>
        </authorList>
    </citation>
    <scope>NUCLEOTIDE SEQUENCE [LARGE SCALE GENOMIC DNA]</scope>
    <source>
        <strain evidence="2 3">CFH 90414</strain>
    </source>
</reference>
<evidence type="ECO:0000313" key="3">
    <source>
        <dbReference type="Proteomes" id="UP000431080"/>
    </source>
</evidence>
<dbReference type="PANTHER" id="PTHR12126">
    <property type="entry name" value="NADH-UBIQUINONE OXIDOREDUCTASE 39 KDA SUBUNIT-RELATED"/>
    <property type="match status" value="1"/>
</dbReference>
<comment type="caution">
    <text evidence="2">The sequence shown here is derived from an EMBL/GenBank/DDBJ whole genome shotgun (WGS) entry which is preliminary data.</text>
</comment>
<dbReference type="Pfam" id="PF13460">
    <property type="entry name" value="NAD_binding_10"/>
    <property type="match status" value="1"/>
</dbReference>
<name>A0A6I2FE69_9MICO</name>
<protein>
    <submittedName>
        <fullName evidence="2">NAD(P)H-binding protein</fullName>
    </submittedName>
</protein>
<dbReference type="Gene3D" id="3.40.50.720">
    <property type="entry name" value="NAD(P)-binding Rossmann-like Domain"/>
    <property type="match status" value="1"/>
</dbReference>
<keyword evidence="3" id="KW-1185">Reference proteome</keyword>
<organism evidence="2 3">
    <name type="scientific">Agromyces agglutinans</name>
    <dbReference type="NCBI Taxonomy" id="2662258"/>
    <lineage>
        <taxon>Bacteria</taxon>
        <taxon>Bacillati</taxon>
        <taxon>Actinomycetota</taxon>
        <taxon>Actinomycetes</taxon>
        <taxon>Micrococcales</taxon>
        <taxon>Microbacteriaceae</taxon>
        <taxon>Agromyces</taxon>
    </lineage>
</organism>
<proteinExistence type="predicted"/>
<dbReference type="InterPro" id="IPR016040">
    <property type="entry name" value="NAD(P)-bd_dom"/>
</dbReference>
<gene>
    <name evidence="2" type="ORF">GE115_09985</name>
</gene>
<feature type="domain" description="NAD(P)-binding" evidence="1">
    <location>
        <begin position="7"/>
        <end position="175"/>
    </location>
</feature>
<sequence>MRIAVAGGTGTVGSRVVEVARECGHDVVVLARSTGVDVTAGSGLAEALVGVDAVIDTLNIASIDRKTAERFFTTTSRALLEAEREAGVGHHVLLSIVGIDAIPYAYYQAKLAQERVVEQAGVPWTILRATQFHEFAGQMAGRLRIAGMQLAPRMRTQPVAAREVAERLVALAEAPAAGRSADLAGPREEQLADLIRRLVRARGSRGPVVPVSLPITGMAEMRQGAALPGPGATLGRQTFDEWLRAASASSVE</sequence>